<dbReference type="Proteomes" id="UP000315636">
    <property type="component" value="Unassembled WGS sequence"/>
</dbReference>
<feature type="domain" description="Repressor Rok winged helix" evidence="1">
    <location>
        <begin position="117"/>
        <end position="170"/>
    </location>
</feature>
<evidence type="ECO:0000313" key="3">
    <source>
        <dbReference type="Proteomes" id="UP000315636"/>
    </source>
</evidence>
<evidence type="ECO:0000259" key="1">
    <source>
        <dbReference type="Pfam" id="PF23159"/>
    </source>
</evidence>
<sequence length="174" mass="19812">MKVIYIKVTFFYFIYKFEGKEDQMMNKITLDHEVERLIAEKVRTIIREENAALLSALAGSINQGLSSYLQTHTPLVETKMAETERNKTEQNEKEPPSFADFAKTKGVQRKTIETAKMVAQCLHEQGPLRLSQLVEEVKKKGGDLGANPSIKMKTIMEIYPAIQKTGHGIYTYQP</sequence>
<accession>A0A521CK61</accession>
<dbReference type="InterPro" id="IPR056984">
    <property type="entry name" value="WH_Rok"/>
</dbReference>
<evidence type="ECO:0000313" key="2">
    <source>
        <dbReference type="EMBL" id="SMO59843.1"/>
    </source>
</evidence>
<keyword evidence="3" id="KW-1185">Reference proteome</keyword>
<proteinExistence type="predicted"/>
<dbReference type="AlphaFoldDB" id="A0A521CK61"/>
<organism evidence="2 3">
    <name type="scientific">Melghirimyces algeriensis</name>
    <dbReference type="NCBI Taxonomy" id="910412"/>
    <lineage>
        <taxon>Bacteria</taxon>
        <taxon>Bacillati</taxon>
        <taxon>Bacillota</taxon>
        <taxon>Bacilli</taxon>
        <taxon>Bacillales</taxon>
        <taxon>Thermoactinomycetaceae</taxon>
        <taxon>Melghirimyces</taxon>
    </lineage>
</organism>
<protein>
    <recommendedName>
        <fullName evidence="1">Repressor Rok winged helix domain-containing protein</fullName>
    </recommendedName>
</protein>
<name>A0A521CK61_9BACL</name>
<gene>
    <name evidence="2" type="ORF">SAMN06264849_10441</name>
</gene>
<dbReference type="EMBL" id="FXTI01000004">
    <property type="protein sequence ID" value="SMO59843.1"/>
    <property type="molecule type" value="Genomic_DNA"/>
</dbReference>
<reference evidence="2 3" key="1">
    <citation type="submission" date="2017-05" db="EMBL/GenBank/DDBJ databases">
        <authorList>
            <person name="Varghese N."/>
            <person name="Submissions S."/>
        </authorList>
    </citation>
    <scope>NUCLEOTIDE SEQUENCE [LARGE SCALE GENOMIC DNA]</scope>
    <source>
        <strain evidence="2 3">DSM 45474</strain>
    </source>
</reference>
<dbReference type="Pfam" id="PF23159">
    <property type="entry name" value="WHD_Rok"/>
    <property type="match status" value="1"/>
</dbReference>